<dbReference type="InterPro" id="IPR019546">
    <property type="entry name" value="TAT_signal_bac_arc"/>
</dbReference>
<evidence type="ECO:0000256" key="2">
    <source>
        <dbReference type="ARBA" id="ARBA00007171"/>
    </source>
</evidence>
<dbReference type="Pfam" id="PF00905">
    <property type="entry name" value="Transpeptidase"/>
    <property type="match status" value="1"/>
</dbReference>
<feature type="region of interest" description="Disordered" evidence="4">
    <location>
        <begin position="1"/>
        <end position="34"/>
    </location>
</feature>
<dbReference type="InterPro" id="IPR001460">
    <property type="entry name" value="PCN-bd_Tpept"/>
</dbReference>
<dbReference type="PANTHER" id="PTHR30627:SF1">
    <property type="entry name" value="PEPTIDOGLYCAN D,D-TRANSPEPTIDASE FTSI"/>
    <property type="match status" value="1"/>
</dbReference>
<feature type="domain" description="Penicillin-binding protein dimerisation" evidence="6">
    <location>
        <begin position="82"/>
        <end position="258"/>
    </location>
</feature>
<keyword evidence="7" id="KW-0131">Cell cycle</keyword>
<dbReference type="GO" id="GO:0008658">
    <property type="term" value="F:penicillin binding"/>
    <property type="evidence" value="ECO:0007669"/>
    <property type="project" value="InterPro"/>
</dbReference>
<feature type="region of interest" description="Disordered" evidence="4">
    <location>
        <begin position="540"/>
        <end position="561"/>
    </location>
</feature>
<dbReference type="InterPro" id="IPR012338">
    <property type="entry name" value="Beta-lactam/transpept-like"/>
</dbReference>
<dbReference type="SUPFAM" id="SSF56519">
    <property type="entry name" value="Penicillin binding protein dimerisation domain"/>
    <property type="match status" value="1"/>
</dbReference>
<dbReference type="HOGENOM" id="CLU_009289_6_5_11"/>
<keyword evidence="3" id="KW-0472">Membrane</keyword>
<comment type="similarity">
    <text evidence="2">Belongs to the transpeptidase family.</text>
</comment>
<keyword evidence="8" id="KW-1185">Reference proteome</keyword>
<dbReference type="eggNOG" id="COG0768">
    <property type="taxonomic scope" value="Bacteria"/>
</dbReference>
<dbReference type="SUPFAM" id="SSF56601">
    <property type="entry name" value="beta-lactamase/transpeptidase-like"/>
    <property type="match status" value="1"/>
</dbReference>
<dbReference type="InterPro" id="IPR006311">
    <property type="entry name" value="TAT_signal"/>
</dbReference>
<dbReference type="GO" id="GO:0071555">
    <property type="term" value="P:cell wall organization"/>
    <property type="evidence" value="ECO:0007669"/>
    <property type="project" value="TreeGrafter"/>
</dbReference>
<dbReference type="PANTHER" id="PTHR30627">
    <property type="entry name" value="PEPTIDOGLYCAN D,D-TRANSPEPTIDASE"/>
    <property type="match status" value="1"/>
</dbReference>
<dbReference type="STRING" id="680646.RMDY18_13570"/>
<dbReference type="AlphaFoldDB" id="D2NU63"/>
<name>D2NU63_ROTMD</name>
<dbReference type="Gene3D" id="3.40.710.10">
    <property type="entry name" value="DD-peptidase/beta-lactamase superfamily"/>
    <property type="match status" value="1"/>
</dbReference>
<dbReference type="EMBL" id="AP011540">
    <property type="protein sequence ID" value="BAI65189.1"/>
    <property type="molecule type" value="Genomic_DNA"/>
</dbReference>
<dbReference type="Gene3D" id="3.90.1310.10">
    <property type="entry name" value="Penicillin-binding protein 2a (Domain 2)"/>
    <property type="match status" value="1"/>
</dbReference>
<reference evidence="7 8" key="2">
    <citation type="journal article" date="2010" name="J Osaka Dent Univ">
        <title>Isolation and identification of Rothia mucilaginosa from persistent apical periodontitis lesions.</title>
        <authorList>
            <person name="Yamane K."/>
            <person name="Yoshida M."/>
            <person name="Fujihira T."/>
            <person name="Baba T."/>
            <person name="Tsuji N."/>
            <person name="Hayashi H."/>
            <person name="Sugimori C."/>
            <person name="Yamanaka T."/>
            <person name="Mashimo C."/>
            <person name="Nambu T."/>
            <person name="Kawai H."/>
            <person name="Fukushima H."/>
        </authorList>
    </citation>
    <scope>NUCLEOTIDE SEQUENCE [LARGE SCALE GENOMIC DNA]</scope>
    <source>
        <strain evidence="7 8">DY-18</strain>
    </source>
</reference>
<dbReference type="Proteomes" id="UP000001883">
    <property type="component" value="Chromosome"/>
</dbReference>
<dbReference type="GO" id="GO:0051301">
    <property type="term" value="P:cell division"/>
    <property type="evidence" value="ECO:0007669"/>
    <property type="project" value="UniProtKB-KW"/>
</dbReference>
<dbReference type="InterPro" id="IPR005311">
    <property type="entry name" value="PBP_dimer"/>
</dbReference>
<organism evidence="7 8">
    <name type="scientific">Rothia mucilaginosa (strain DY-18)</name>
    <name type="common">Stomatococcus mucilaginosus</name>
    <dbReference type="NCBI Taxonomy" id="680646"/>
    <lineage>
        <taxon>Bacteria</taxon>
        <taxon>Bacillati</taxon>
        <taxon>Actinomycetota</taxon>
        <taxon>Actinomycetes</taxon>
        <taxon>Micrococcales</taxon>
        <taxon>Micrococcaceae</taxon>
        <taxon>Rothia</taxon>
    </lineage>
</organism>
<dbReference type="NCBIfam" id="TIGR01409">
    <property type="entry name" value="TAT_signal_seq"/>
    <property type="match status" value="1"/>
</dbReference>
<dbReference type="GO" id="GO:0005886">
    <property type="term" value="C:plasma membrane"/>
    <property type="evidence" value="ECO:0007669"/>
    <property type="project" value="TreeGrafter"/>
</dbReference>
<proteinExistence type="inferred from homology"/>
<dbReference type="InterPro" id="IPR050515">
    <property type="entry name" value="Beta-lactam/transpept"/>
</dbReference>
<dbReference type="Gene3D" id="3.30.450.330">
    <property type="match status" value="1"/>
</dbReference>
<evidence type="ECO:0000313" key="7">
    <source>
        <dbReference type="EMBL" id="BAI65189.1"/>
    </source>
</evidence>
<evidence type="ECO:0000259" key="6">
    <source>
        <dbReference type="Pfam" id="PF03717"/>
    </source>
</evidence>
<dbReference type="KEGG" id="rmu:RMDY18_13570"/>
<reference evidence="7 8" key="3">
    <citation type="journal article" date="2010" name="Sequencing">
        <title>Complete Genome Sequence of Rothia mucilaginosa DY-18: A Clinical Isolate with Dense Meshwork-Like Structures from a Persistent Apical Periodontitis Lesion.</title>
        <authorList>
            <person name="Yamane K."/>
            <person name="Nambu T."/>
            <person name="Yamanaka T."/>
            <person name="Mashimo C."/>
            <person name="Sugimori C."/>
            <person name="Leung K.-P."/>
            <person name="Fukushima H."/>
        </authorList>
    </citation>
    <scope>NUCLEOTIDE SEQUENCE [LARGE SCALE GENOMIC DNA]</scope>
    <source>
        <strain evidence="7 8">DY-18</strain>
    </source>
</reference>
<evidence type="ECO:0000256" key="3">
    <source>
        <dbReference type="ARBA" id="ARBA00023136"/>
    </source>
</evidence>
<evidence type="ECO:0000256" key="1">
    <source>
        <dbReference type="ARBA" id="ARBA00004370"/>
    </source>
</evidence>
<protein>
    <submittedName>
        <fullName evidence="7">Cell division protein FtsI/penicillin-binding protein 2</fullName>
    </submittedName>
</protein>
<comment type="subcellular location">
    <subcellularLocation>
        <location evidence="1">Membrane</location>
    </subcellularLocation>
</comment>
<feature type="compositionally biased region" description="Basic and acidic residues" evidence="4">
    <location>
        <begin position="1"/>
        <end position="24"/>
    </location>
</feature>
<evidence type="ECO:0000256" key="4">
    <source>
        <dbReference type="SAM" id="MobiDB-lite"/>
    </source>
</evidence>
<accession>D2NU63</accession>
<keyword evidence="7" id="KW-0132">Cell division</keyword>
<dbReference type="InterPro" id="IPR036138">
    <property type="entry name" value="PBP_dimer_sf"/>
</dbReference>
<evidence type="ECO:0000259" key="5">
    <source>
        <dbReference type="Pfam" id="PF00905"/>
    </source>
</evidence>
<reference evidence="8" key="1">
    <citation type="submission" date="2009-07" db="EMBL/GenBank/DDBJ databases">
        <title>Complete genome sequence of Rothia mucilaginosa DJ.</title>
        <authorList>
            <person name="Yamane K."/>
            <person name="Nambu T."/>
            <person name="Mashimo C."/>
            <person name="Sugimori C."/>
            <person name="Yamanaka T."/>
            <person name="Leung K."/>
            <person name="Fukushima H."/>
        </authorList>
    </citation>
    <scope>NUCLEOTIDE SEQUENCE [LARGE SCALE GENOMIC DNA]</scope>
    <source>
        <strain evidence="8">DY-18</strain>
    </source>
</reference>
<gene>
    <name evidence="7" type="ordered locus">RMDY18_13570</name>
</gene>
<dbReference type="Pfam" id="PF03717">
    <property type="entry name" value="PBP_dimer"/>
    <property type="match status" value="1"/>
</dbReference>
<evidence type="ECO:0000313" key="8">
    <source>
        <dbReference type="Proteomes" id="UP000001883"/>
    </source>
</evidence>
<feature type="region of interest" description="Disordered" evidence="4">
    <location>
        <begin position="614"/>
        <end position="636"/>
    </location>
</feature>
<dbReference type="PROSITE" id="PS51318">
    <property type="entry name" value="TAT"/>
    <property type="match status" value="1"/>
</dbReference>
<sequence>MRSITDRLDQRKDHRMSSDARKNANESASGQPDLTRRGFVAGAAATCALGVIGANLFIRQGFDPGAVANASRQKRLRSQVLPAVRGQILDINGNVMARTVQRYNLTADQSAVATFKRYNEDRTQKIEVTPNQLVYEMVDILKTVDPGITDEFIKSKLDGTSKYSVIKANITPEIFNKIDALGAPFIYGEAFSQRLYPNGSVGGSVVGKYNIVEEADGNGKGGTVSRNFSVGIERVFEKELAGTPGERTYEISADGVRIPVAKEEQRLAVDGKNIRLTINRDIQYFAQQVVRARAEELKAEWCTAIVMDVRDGSILALADSSTMDPGAATIEDAADMTPRAISQNVEPGSTEKMLTSSALIEQGLTTPTSVYDVPATLTIDGQTFKDAFEHPAQRRTFSGIITDSMNTGTVLVGQKLTKEERYNWLKKYGVGEFTGIELTGEEQGLISDWRDWDGRQQYTVLFGQGVAQTPLQTAMIFQALGNKGVRLKPRIVDAIIDADGTEHKRAVEPGERMVSEQTAASCLTLMENVVEQGHAPPAKVTGYRVGGKTGTAEAPSEKGGYDGNTTSFVGVAPIENPQFLVAVTMQRPEGSVGTNGTTAEFSKIMEKTLHTYNVPRSTGEPELIPLFAEDSPNKTS</sequence>
<feature type="domain" description="Penicillin-binding protein transpeptidase" evidence="5">
    <location>
        <begin position="303"/>
        <end position="605"/>
    </location>
</feature>